<organism evidence="3 4">
    <name type="scientific">Cylindrotheca closterium</name>
    <dbReference type="NCBI Taxonomy" id="2856"/>
    <lineage>
        <taxon>Eukaryota</taxon>
        <taxon>Sar</taxon>
        <taxon>Stramenopiles</taxon>
        <taxon>Ochrophyta</taxon>
        <taxon>Bacillariophyta</taxon>
        <taxon>Bacillariophyceae</taxon>
        <taxon>Bacillariophycidae</taxon>
        <taxon>Bacillariales</taxon>
        <taxon>Bacillariaceae</taxon>
        <taxon>Cylindrotheca</taxon>
    </lineage>
</organism>
<reference evidence="3" key="1">
    <citation type="submission" date="2023-08" db="EMBL/GenBank/DDBJ databases">
        <authorList>
            <person name="Audoor S."/>
            <person name="Bilcke G."/>
        </authorList>
    </citation>
    <scope>NUCLEOTIDE SEQUENCE</scope>
</reference>
<feature type="signal peptide" evidence="2">
    <location>
        <begin position="1"/>
        <end position="23"/>
    </location>
</feature>
<dbReference type="EMBL" id="CAKOGP040001736">
    <property type="protein sequence ID" value="CAJ1947915.1"/>
    <property type="molecule type" value="Genomic_DNA"/>
</dbReference>
<evidence type="ECO:0000313" key="4">
    <source>
        <dbReference type="Proteomes" id="UP001295423"/>
    </source>
</evidence>
<evidence type="ECO:0000256" key="2">
    <source>
        <dbReference type="SAM" id="SignalP"/>
    </source>
</evidence>
<evidence type="ECO:0000313" key="3">
    <source>
        <dbReference type="EMBL" id="CAJ1947915.1"/>
    </source>
</evidence>
<keyword evidence="2" id="KW-0732">Signal</keyword>
<proteinExistence type="predicted"/>
<dbReference type="Proteomes" id="UP001295423">
    <property type="component" value="Unassembled WGS sequence"/>
</dbReference>
<dbReference type="AlphaFoldDB" id="A0AAD2FPQ2"/>
<keyword evidence="4" id="KW-1185">Reference proteome</keyword>
<feature type="region of interest" description="Disordered" evidence="1">
    <location>
        <begin position="92"/>
        <end position="112"/>
    </location>
</feature>
<sequence length="365" mass="38883">MKFHLITSLVALEILNLIPYCHALWVQSLKNPQSASSTAGGAGMAALPRLLSLTPSASRTSVSRYSSSLRPRSPFSSSSALYADKNDSRIFKAGGGVPQTPSGELRLFDPGEQGMKGGTLDLAERLKKGVSYHKAKESENGNQNSPQVKHEFSLFDPAKEGMRGGSASDFAERLDGGANFQPEQEQQAIEQPKMEVPQTNGAVSSPPKPVVTAAKATTTSTKVSAPARQEAAAANGRRASWPFQPLLSSSTPAYPNVGVGRGRAAAIRKQNQERINKNSSVVRPNTTTVVPTSRPASNYAPVGYSPAATVINATPKATVVPNGSAVVADTKSKKQERKKVATDNHFWGKQSNWWDNPSGARFGQQ</sequence>
<feature type="compositionally biased region" description="Basic and acidic residues" evidence="1">
    <location>
        <begin position="330"/>
        <end position="342"/>
    </location>
</feature>
<feature type="chain" id="PRO_5042220367" evidence="2">
    <location>
        <begin position="24"/>
        <end position="365"/>
    </location>
</feature>
<protein>
    <submittedName>
        <fullName evidence="3">Uncharacterized protein</fullName>
    </submittedName>
</protein>
<evidence type="ECO:0000256" key="1">
    <source>
        <dbReference type="SAM" id="MobiDB-lite"/>
    </source>
</evidence>
<accession>A0AAD2FPQ2</accession>
<feature type="region of interest" description="Disordered" evidence="1">
    <location>
        <begin position="328"/>
        <end position="365"/>
    </location>
</feature>
<comment type="caution">
    <text evidence="3">The sequence shown here is derived from an EMBL/GenBank/DDBJ whole genome shotgun (WGS) entry which is preliminary data.</text>
</comment>
<gene>
    <name evidence="3" type="ORF">CYCCA115_LOCUS11372</name>
</gene>
<name>A0AAD2FPQ2_9STRA</name>